<reference evidence="2 3" key="1">
    <citation type="submission" date="2023-08" db="EMBL/GenBank/DDBJ databases">
        <authorList>
            <person name="Palmer J.M."/>
        </authorList>
    </citation>
    <scope>NUCLEOTIDE SEQUENCE [LARGE SCALE GENOMIC DNA]</scope>
    <source>
        <strain evidence="2 3">TWF481</strain>
    </source>
</reference>
<evidence type="ECO:0000256" key="1">
    <source>
        <dbReference type="SAM" id="MobiDB-lite"/>
    </source>
</evidence>
<dbReference type="EMBL" id="JAVHJL010000004">
    <property type="protein sequence ID" value="KAK6505088.1"/>
    <property type="molecule type" value="Genomic_DNA"/>
</dbReference>
<dbReference type="AlphaFoldDB" id="A0AAV9WA62"/>
<evidence type="ECO:0000313" key="2">
    <source>
        <dbReference type="EMBL" id="KAK6505088.1"/>
    </source>
</evidence>
<evidence type="ECO:0008006" key="4">
    <source>
        <dbReference type="Google" id="ProtNLM"/>
    </source>
</evidence>
<feature type="region of interest" description="Disordered" evidence="1">
    <location>
        <begin position="857"/>
        <end position="882"/>
    </location>
</feature>
<comment type="caution">
    <text evidence="2">The sequence shown here is derived from an EMBL/GenBank/DDBJ whole genome shotgun (WGS) entry which is preliminary data.</text>
</comment>
<protein>
    <recommendedName>
        <fullName evidence="4">Hypercellular protein HypA</fullName>
    </recommendedName>
</protein>
<gene>
    <name evidence="2" type="ORF">TWF481_007010</name>
</gene>
<feature type="compositionally biased region" description="Polar residues" evidence="1">
    <location>
        <begin position="857"/>
        <end position="879"/>
    </location>
</feature>
<organism evidence="2 3">
    <name type="scientific">Arthrobotrys musiformis</name>
    <dbReference type="NCBI Taxonomy" id="47236"/>
    <lineage>
        <taxon>Eukaryota</taxon>
        <taxon>Fungi</taxon>
        <taxon>Dikarya</taxon>
        <taxon>Ascomycota</taxon>
        <taxon>Pezizomycotina</taxon>
        <taxon>Orbiliomycetes</taxon>
        <taxon>Orbiliales</taxon>
        <taxon>Orbiliaceae</taxon>
        <taxon>Arthrobotrys</taxon>
    </lineage>
</organism>
<sequence length="1096" mass="119678">MPALNFPPSDPRYLVKIHDSEIRHGKTIASADDDALAPDEQRFYSFYTPALTAGLRTISVSQVVKAPGGSNFTLEGSQDFKITAPRFHIPPADLHSVYPPSGGTFPVKMLPYVVLKDPHLPWERSMGASAPTDQDRVRVPWLALWVFQPGELLLPKIDLLAKSALSETGTVRLKCKDFLNAGAAGLVPTPLKSNPNNPEEEDTEADFIFADIKVFQAFTQTYASDGSSSSPIDMSPYGYLAHVRKVGSSALKAAAASLEDDSFSVVLANRTGPLTAQQPLGKAVVHLVSLEGLDSAFTPAQSSTFVGLCSLYSWTFRYTSQDDQVEFEDALRIIGTPSTGVEFLRPPKEKWMDLVNSSDPIKSRVGKRLRDGYSLTKYRTLSGDETLAVQRGPLIPTTPPINGPLNRNIHLFSSQLQILDSQVGLVDNSYASAWNLGKTQALADEKFLNALVRLRTRIYLRALLQAKSTVMNQEGPKKILDRLISSVDSVLNLSDARKFAKEKWFNEVPPERTECLSLWDSALRTQFKQVASQEASILGNAISGGLYDEANGPVSTDWAVVLAWTLDALYLSNISWQHLLMEPSSLPDNSIRFFYVDPTWLNAYLDGALSVGNHVEGDQDSVRAALKITLQTFLNTVNPALGYIPQIPISGCLIRSSIVSHFPDLSIIADRPAGDTQAPILKRTNLAPDILLVLFDRPLTSVDFPDGIRICQPPHQQAFVASNGKISVDSIDMVYKRISTDPDSSSNVMMERLATVPEPAKPLLHSDYGIVHAKNIAQKAFGYLKDTLKTSFSELAPSATVLALHFSYTLTRLTLPLSAPDPEHPVNGFQLTMLEVQDLHGMGTGYNQREQAVKTSVFSSDENTLPQAQTDTESETVSYPTPRPPYFAPLSKLLLTGPRTYISASTETPTANMPTDTQYVLQVYALGYKSFSDPAGAETRIPRDVDGPLNLVFGLQRKSRPDGASYLLQAVSVHIPSDLSGSSAGLILGYTGPGASMANNIRFMPQIQCPPAAAGTASEVIINLSPRSRTPAENLLKSCETLMNKDLTYVLRQVPINKAASTLNVVFDIIVKEYYGDSQTALTSTARVKLVNIADL</sequence>
<keyword evidence="3" id="KW-1185">Reference proteome</keyword>
<proteinExistence type="predicted"/>
<accession>A0AAV9WA62</accession>
<name>A0AAV9WA62_9PEZI</name>
<dbReference type="Proteomes" id="UP001370758">
    <property type="component" value="Unassembled WGS sequence"/>
</dbReference>
<evidence type="ECO:0000313" key="3">
    <source>
        <dbReference type="Proteomes" id="UP001370758"/>
    </source>
</evidence>